<dbReference type="SUPFAM" id="SSF52540">
    <property type="entry name" value="P-loop containing nucleoside triphosphate hydrolases"/>
    <property type="match status" value="1"/>
</dbReference>
<evidence type="ECO:0000256" key="3">
    <source>
        <dbReference type="ARBA" id="ARBA00022741"/>
    </source>
</evidence>
<keyword evidence="5 7" id="KW-1133">Transmembrane helix</keyword>
<dbReference type="Gene3D" id="3.40.50.300">
    <property type="entry name" value="P-loop containing nucleotide triphosphate hydrolases"/>
    <property type="match status" value="1"/>
</dbReference>
<dbReference type="InterPro" id="IPR017871">
    <property type="entry name" value="ABC_transporter-like_CS"/>
</dbReference>
<dbReference type="GO" id="GO:0005886">
    <property type="term" value="C:plasma membrane"/>
    <property type="evidence" value="ECO:0007669"/>
    <property type="project" value="UniProtKB-SubCell"/>
</dbReference>
<feature type="domain" description="ABC transporter" evidence="8">
    <location>
        <begin position="336"/>
        <end position="559"/>
    </location>
</feature>
<feature type="transmembrane region" description="Helical" evidence="7">
    <location>
        <begin position="20"/>
        <end position="42"/>
    </location>
</feature>
<evidence type="ECO:0000313" key="9">
    <source>
        <dbReference type="EMBL" id="OLR93188.1"/>
    </source>
</evidence>
<evidence type="ECO:0000256" key="2">
    <source>
        <dbReference type="ARBA" id="ARBA00022692"/>
    </source>
</evidence>
<evidence type="ECO:0000256" key="5">
    <source>
        <dbReference type="ARBA" id="ARBA00022989"/>
    </source>
</evidence>
<dbReference type="PROSITE" id="PS00211">
    <property type="entry name" value="ABC_TRANSPORTER_1"/>
    <property type="match status" value="1"/>
</dbReference>
<evidence type="ECO:0000256" key="1">
    <source>
        <dbReference type="ARBA" id="ARBA00004651"/>
    </source>
</evidence>
<dbReference type="PROSITE" id="PS50893">
    <property type="entry name" value="ABC_TRANSPORTER_2"/>
    <property type="match status" value="1"/>
</dbReference>
<dbReference type="InterPro" id="IPR003593">
    <property type="entry name" value="AAA+_ATPase"/>
</dbReference>
<dbReference type="InterPro" id="IPR036640">
    <property type="entry name" value="ABC1_TM_sf"/>
</dbReference>
<dbReference type="EMBL" id="MKQR01000011">
    <property type="protein sequence ID" value="OLR93188.1"/>
    <property type="molecule type" value="Genomic_DNA"/>
</dbReference>
<dbReference type="CDD" id="cd03228">
    <property type="entry name" value="ABCC_MRP_Like"/>
    <property type="match status" value="1"/>
</dbReference>
<sequence length="573" mass="58875">MDLTVARALARAGGWRAGLAALLAVLQGVAPTAAVVATGQLIDAVVSSDSVGAVRGLVLFGVASVGGVVASAVLDHLVPALDGRHAAATHEAIADITLGTPGIAALEAPTTAAELAALAEAERADGFTRAAASAREVITRRTTGLAALVLLLSLAWWAPLVMVAGWRGMAVAVRRWIDHSAAVSAGAGASTLRRPRYLRELATGTEAAKEVRLYGLAGWLVRGYADTYHAALTALWRDRATDLRGIGAAVAGLGVAHLAVLGYAGWAAGTGAVSVAGLAVAVQAVLGSSALGFLGEPEYALGRAREVARRIQRLAAGTPPPRTPVIHEGRKGAGAIRLRGVRFTYPGRGEPTLDGIDLDVPAGQSIAVVGVNGAGKSTLVKLLCGLYDPDSGSVEVDTGLGVIFQNFTRYELPLRDNVSLTPRDEDTLVRALTSAGGADLVDLGWDTPLCAAQAGGRDVSGGQWQKVALARALAAVDDGAGVLVLDEPTAALDVRAEVELFDRFRAVAGSVTTVLVSHRMASVCRADRIVVLDGGRIAEDGAHAELMALGGRYAAMFTVQAARFAEVEEHSRG</sequence>
<gene>
    <name evidence="9" type="ORF">BJP25_16965</name>
</gene>
<dbReference type="InterPro" id="IPR039421">
    <property type="entry name" value="Type_1_exporter"/>
</dbReference>
<dbReference type="RefSeq" id="WP_075974890.1">
    <property type="nucleotide sequence ID" value="NZ_MKQR01000011.1"/>
</dbReference>
<name>A0A1Q9LMD1_9PSEU</name>
<dbReference type="GO" id="GO:0034040">
    <property type="term" value="F:ATPase-coupled lipid transmembrane transporter activity"/>
    <property type="evidence" value="ECO:0007669"/>
    <property type="project" value="TreeGrafter"/>
</dbReference>
<dbReference type="Gene3D" id="1.20.1560.10">
    <property type="entry name" value="ABC transporter type 1, transmembrane domain"/>
    <property type="match status" value="1"/>
</dbReference>
<keyword evidence="6 7" id="KW-0472">Membrane</keyword>
<feature type="transmembrane region" description="Helical" evidence="7">
    <location>
        <begin position="145"/>
        <end position="166"/>
    </location>
</feature>
<proteinExistence type="predicted"/>
<dbReference type="SMART" id="SM00382">
    <property type="entry name" value="AAA"/>
    <property type="match status" value="1"/>
</dbReference>
<protein>
    <recommendedName>
        <fullName evidence="8">ABC transporter domain-containing protein</fullName>
    </recommendedName>
</protein>
<dbReference type="PANTHER" id="PTHR24221:SF654">
    <property type="entry name" value="ATP-BINDING CASSETTE SUB-FAMILY B MEMBER 6"/>
    <property type="match status" value="1"/>
</dbReference>
<evidence type="ECO:0000256" key="4">
    <source>
        <dbReference type="ARBA" id="ARBA00022840"/>
    </source>
</evidence>
<dbReference type="Proteomes" id="UP000186040">
    <property type="component" value="Unassembled WGS sequence"/>
</dbReference>
<feature type="transmembrane region" description="Helical" evidence="7">
    <location>
        <begin position="54"/>
        <end position="74"/>
    </location>
</feature>
<organism evidence="9 10">
    <name type="scientific">Actinokineospora bangkokensis</name>
    <dbReference type="NCBI Taxonomy" id="1193682"/>
    <lineage>
        <taxon>Bacteria</taxon>
        <taxon>Bacillati</taxon>
        <taxon>Actinomycetota</taxon>
        <taxon>Actinomycetes</taxon>
        <taxon>Pseudonocardiales</taxon>
        <taxon>Pseudonocardiaceae</taxon>
        <taxon>Actinokineospora</taxon>
    </lineage>
</organism>
<keyword evidence="3" id="KW-0547">Nucleotide-binding</keyword>
<feature type="transmembrane region" description="Helical" evidence="7">
    <location>
        <begin position="272"/>
        <end position="295"/>
    </location>
</feature>
<dbReference type="InterPro" id="IPR003439">
    <property type="entry name" value="ABC_transporter-like_ATP-bd"/>
</dbReference>
<dbReference type="STRING" id="1193682.BJP25_16965"/>
<keyword evidence="2 7" id="KW-0812">Transmembrane</keyword>
<dbReference type="AlphaFoldDB" id="A0A1Q9LMD1"/>
<comment type="subcellular location">
    <subcellularLocation>
        <location evidence="1">Cell membrane</location>
        <topology evidence="1">Multi-pass membrane protein</topology>
    </subcellularLocation>
</comment>
<evidence type="ECO:0000256" key="6">
    <source>
        <dbReference type="ARBA" id="ARBA00023136"/>
    </source>
</evidence>
<dbReference type="InterPro" id="IPR027417">
    <property type="entry name" value="P-loop_NTPase"/>
</dbReference>
<evidence type="ECO:0000313" key="10">
    <source>
        <dbReference type="Proteomes" id="UP000186040"/>
    </source>
</evidence>
<dbReference type="Pfam" id="PF00005">
    <property type="entry name" value="ABC_tran"/>
    <property type="match status" value="1"/>
</dbReference>
<dbReference type="GO" id="GO:0005524">
    <property type="term" value="F:ATP binding"/>
    <property type="evidence" value="ECO:0007669"/>
    <property type="project" value="UniProtKB-KW"/>
</dbReference>
<feature type="transmembrane region" description="Helical" evidence="7">
    <location>
        <begin position="246"/>
        <end position="266"/>
    </location>
</feature>
<evidence type="ECO:0000256" key="7">
    <source>
        <dbReference type="SAM" id="Phobius"/>
    </source>
</evidence>
<dbReference type="OrthoDB" id="9806127at2"/>
<dbReference type="GO" id="GO:0016887">
    <property type="term" value="F:ATP hydrolysis activity"/>
    <property type="evidence" value="ECO:0007669"/>
    <property type="project" value="InterPro"/>
</dbReference>
<dbReference type="PANTHER" id="PTHR24221">
    <property type="entry name" value="ATP-BINDING CASSETTE SUB-FAMILY B"/>
    <property type="match status" value="1"/>
</dbReference>
<accession>A0A1Q9LMD1</accession>
<keyword evidence="4" id="KW-0067">ATP-binding</keyword>
<comment type="caution">
    <text evidence="9">The sequence shown here is derived from an EMBL/GenBank/DDBJ whole genome shotgun (WGS) entry which is preliminary data.</text>
</comment>
<evidence type="ECO:0000259" key="8">
    <source>
        <dbReference type="PROSITE" id="PS50893"/>
    </source>
</evidence>
<dbReference type="SUPFAM" id="SSF90123">
    <property type="entry name" value="ABC transporter transmembrane region"/>
    <property type="match status" value="1"/>
</dbReference>
<keyword evidence="10" id="KW-1185">Reference proteome</keyword>
<reference evidence="9 10" key="1">
    <citation type="submission" date="2016-10" db="EMBL/GenBank/DDBJ databases">
        <title>The Draft Genome Sequence of Actinokineospora bangkokensis 44EHWT reveals the biosynthetic pathway of antifungal compounds Thailandins with unusual extender unit butylmalonyl-CoA.</title>
        <authorList>
            <person name="Greule A."/>
            <person name="Intra B."/>
            <person name="Flemming S."/>
            <person name="Rommel M.G."/>
            <person name="Panbangred W."/>
            <person name="Bechthold A."/>
        </authorList>
    </citation>
    <scope>NUCLEOTIDE SEQUENCE [LARGE SCALE GENOMIC DNA]</scope>
    <source>
        <strain evidence="9 10">44EHW</strain>
    </source>
</reference>